<reference evidence="2" key="1">
    <citation type="journal article" date="2020" name="mSystems">
        <title>Genome- and Community-Level Interaction Insights into Carbon Utilization and Element Cycling Functions of Hydrothermarchaeota in Hydrothermal Sediment.</title>
        <authorList>
            <person name="Zhou Z."/>
            <person name="Liu Y."/>
            <person name="Xu W."/>
            <person name="Pan J."/>
            <person name="Luo Z.H."/>
            <person name="Li M."/>
        </authorList>
    </citation>
    <scope>NUCLEOTIDE SEQUENCE [LARGE SCALE GENOMIC DNA]</scope>
    <source>
        <strain evidence="2">SpSt-86</strain>
    </source>
</reference>
<organism evidence="2">
    <name type="scientific">Pseudothermotoga hypogea</name>
    <dbReference type="NCBI Taxonomy" id="57487"/>
    <lineage>
        <taxon>Bacteria</taxon>
        <taxon>Thermotogati</taxon>
        <taxon>Thermotogota</taxon>
        <taxon>Thermotogae</taxon>
        <taxon>Thermotogales</taxon>
        <taxon>Thermotogaceae</taxon>
        <taxon>Pseudothermotoga</taxon>
    </lineage>
</organism>
<keyword evidence="1" id="KW-0175">Coiled coil</keyword>
<dbReference type="EMBL" id="DTKQ01000051">
    <property type="protein sequence ID" value="HGZ79857.1"/>
    <property type="molecule type" value="Genomic_DNA"/>
</dbReference>
<protein>
    <recommendedName>
        <fullName evidence="3">Cell division protein ZapB</fullName>
    </recommendedName>
</protein>
<name>A0A832MQ83_9THEM</name>
<dbReference type="SUPFAM" id="SSF90257">
    <property type="entry name" value="Myosin rod fragments"/>
    <property type="match status" value="1"/>
</dbReference>
<accession>A0A832MQ83</accession>
<sequence>MDKIVELQELVDKLLEDYKRLKEENEQLWNQMNEALTKLEQVDKEKRELEKLVETYRNTMNSLVEKLQKMISLAGT</sequence>
<feature type="coiled-coil region" evidence="1">
    <location>
        <begin position="4"/>
        <end position="66"/>
    </location>
</feature>
<dbReference type="AlphaFoldDB" id="A0A832MQ83"/>
<proteinExistence type="predicted"/>
<evidence type="ECO:0000313" key="2">
    <source>
        <dbReference type="EMBL" id="HGZ79857.1"/>
    </source>
</evidence>
<gene>
    <name evidence="2" type="ORF">ENW55_07725</name>
</gene>
<comment type="caution">
    <text evidence="2">The sequence shown here is derived from an EMBL/GenBank/DDBJ whole genome shotgun (WGS) entry which is preliminary data.</text>
</comment>
<evidence type="ECO:0000256" key="1">
    <source>
        <dbReference type="SAM" id="Coils"/>
    </source>
</evidence>
<dbReference type="Gene3D" id="1.20.5.340">
    <property type="match status" value="1"/>
</dbReference>
<evidence type="ECO:0008006" key="3">
    <source>
        <dbReference type="Google" id="ProtNLM"/>
    </source>
</evidence>